<dbReference type="Gene3D" id="1.25.40.20">
    <property type="entry name" value="Ankyrin repeat-containing domain"/>
    <property type="match status" value="1"/>
</dbReference>
<organism evidence="2 3">
    <name type="scientific">Tanacetum coccineum</name>
    <dbReference type="NCBI Taxonomy" id="301880"/>
    <lineage>
        <taxon>Eukaryota</taxon>
        <taxon>Viridiplantae</taxon>
        <taxon>Streptophyta</taxon>
        <taxon>Embryophyta</taxon>
        <taxon>Tracheophyta</taxon>
        <taxon>Spermatophyta</taxon>
        <taxon>Magnoliopsida</taxon>
        <taxon>eudicotyledons</taxon>
        <taxon>Gunneridae</taxon>
        <taxon>Pentapetalae</taxon>
        <taxon>asterids</taxon>
        <taxon>campanulids</taxon>
        <taxon>Asterales</taxon>
        <taxon>Asteraceae</taxon>
        <taxon>Asteroideae</taxon>
        <taxon>Anthemideae</taxon>
        <taxon>Anthemidinae</taxon>
        <taxon>Tanacetum</taxon>
    </lineage>
</organism>
<dbReference type="EMBL" id="BQNB010019407">
    <property type="protein sequence ID" value="GJT84982.1"/>
    <property type="molecule type" value="Genomic_DNA"/>
</dbReference>
<dbReference type="InterPro" id="IPR036770">
    <property type="entry name" value="Ankyrin_rpt-contain_sf"/>
</dbReference>
<reference evidence="2" key="2">
    <citation type="submission" date="2022-01" db="EMBL/GenBank/DDBJ databases">
        <authorList>
            <person name="Yamashiro T."/>
            <person name="Shiraishi A."/>
            <person name="Satake H."/>
            <person name="Nakayama K."/>
        </authorList>
    </citation>
    <scope>NUCLEOTIDE SEQUENCE</scope>
</reference>
<feature type="region of interest" description="Disordered" evidence="1">
    <location>
        <begin position="90"/>
        <end position="118"/>
    </location>
</feature>
<proteinExistence type="predicted"/>
<dbReference type="InterPro" id="IPR002110">
    <property type="entry name" value="Ankyrin_rpt"/>
</dbReference>
<protein>
    <submittedName>
        <fullName evidence="2">Ankyrin repeat-containing protein ITN1-like protein isoform X1</fullName>
    </submittedName>
</protein>
<keyword evidence="3" id="KW-1185">Reference proteome</keyword>
<dbReference type="Proteomes" id="UP001151760">
    <property type="component" value="Unassembled WGS sequence"/>
</dbReference>
<dbReference type="SUPFAM" id="SSF48403">
    <property type="entry name" value="Ankyrin repeat"/>
    <property type="match status" value="1"/>
</dbReference>
<gene>
    <name evidence="2" type="ORF">Tco_1066699</name>
</gene>
<reference evidence="2" key="1">
    <citation type="journal article" date="2022" name="Int. J. Mol. Sci.">
        <title>Draft Genome of Tanacetum Coccineum: Genomic Comparison of Closely Related Tanacetum-Family Plants.</title>
        <authorList>
            <person name="Yamashiro T."/>
            <person name="Shiraishi A."/>
            <person name="Nakayama K."/>
            <person name="Satake H."/>
        </authorList>
    </citation>
    <scope>NUCLEOTIDE SEQUENCE</scope>
</reference>
<feature type="compositionally biased region" description="Polar residues" evidence="1">
    <location>
        <begin position="99"/>
        <end position="118"/>
    </location>
</feature>
<evidence type="ECO:0000256" key="1">
    <source>
        <dbReference type="SAM" id="MobiDB-lite"/>
    </source>
</evidence>
<accession>A0ABQ5HCN5</accession>
<evidence type="ECO:0000313" key="3">
    <source>
        <dbReference type="Proteomes" id="UP001151760"/>
    </source>
</evidence>
<comment type="caution">
    <text evidence="2">The sequence shown here is derived from an EMBL/GenBank/DDBJ whole genome shotgun (WGS) entry which is preliminary data.</text>
</comment>
<evidence type="ECO:0000313" key="2">
    <source>
        <dbReference type="EMBL" id="GJT84982.1"/>
    </source>
</evidence>
<dbReference type="Pfam" id="PF12796">
    <property type="entry name" value="Ank_2"/>
    <property type="match status" value="1"/>
</dbReference>
<sequence>MANNIALTPIREEQQHVAPTLSTPFPQLQINSPCADLLHASAKNTHFVKNLVKHMKKEDMELQNKNSNTALSLAAAAGAVTIAKIIVETDIQEKDQKESQNQTKPSTEWKGQSQRSTK</sequence>
<name>A0ABQ5HCN5_9ASTR</name>